<name>A0A9X0HN12_SOLP1</name>
<sequence length="543" mass="58374">MLLCFSTCTKKEDPDGKPNPAGTAITATLDQNSVSPGQVVTLTVSADLPAQEGWDILVGGRKLRAVRLDARRACFLVPTLAPGPISLELSTMGIKAAPALTMNSYTPITDAAAVLTAFDGRMTKAIAQFEALSKDTLSPVAAQDVASVRSLQKTLAAQWQTLTPAEQIEAAYVLQKMTFQEITIPQRRGVAGITSADPGNDFTAIGKAFVTTMAFTAASIDAFFVFAASPDPVSKLGAVAAAAVGIVSVGSSFKLIDELCRRFDLIVDLKLFALGGSSTLTLAQDQGTPAAIDATGRTLAASDAGKSSLLTSIVKANEKLGSLHEAFVKTFERIKAWLGSANPPSTYINPVKAAAATGKRKLSAELVRIQNVSNTAITLASSVVNNALNLKASSPTIKTDTPFTFDVVYENAELGINVRRTLNATFTNPDSIAYYSKLVQGNWVTTWHAYGSFHQEDVIVLQANGQGKRLSVRTPTRSEDYTSKWGSDPFYDITWSVYKSGNAYYLRFHDNRWTTSVQYGRITPSKLEFKLDHGWAYTLNKKQ</sequence>
<accession>A0A9X0HN12</accession>
<organism evidence="1 2">
    <name type="scientific">Solirubrum puertoriconensis</name>
    <dbReference type="NCBI Taxonomy" id="1751427"/>
    <lineage>
        <taxon>Bacteria</taxon>
        <taxon>Pseudomonadati</taxon>
        <taxon>Bacteroidota</taxon>
        <taxon>Cytophagia</taxon>
        <taxon>Cytophagales</taxon>
    </lineage>
</organism>
<dbReference type="EMBL" id="LNAL01000005">
    <property type="protein sequence ID" value="KUG09040.1"/>
    <property type="molecule type" value="Genomic_DNA"/>
</dbReference>
<reference evidence="1 2" key="1">
    <citation type="submission" date="2015-11" db="EMBL/GenBank/DDBJ databases">
        <title>Solirubrum puertoriconensis gen. nov. an environmental bacteria isolated in Puerto Rico.</title>
        <authorList>
            <person name="Cuebas-Irizarry M.F."/>
            <person name="Montalvo-Rodriguez R."/>
        </authorList>
    </citation>
    <scope>NUCLEOTIDE SEQUENCE [LARGE SCALE GENOMIC DNA]</scope>
    <source>
        <strain evidence="1 2">MC1A</strain>
    </source>
</reference>
<proteinExistence type="predicted"/>
<protein>
    <submittedName>
        <fullName evidence="1">Uncharacterized protein</fullName>
    </submittedName>
</protein>
<gene>
    <name evidence="1" type="ORF">ASU33_19645</name>
</gene>
<dbReference type="AlphaFoldDB" id="A0A9X0HN12"/>
<evidence type="ECO:0000313" key="2">
    <source>
        <dbReference type="Proteomes" id="UP000054223"/>
    </source>
</evidence>
<keyword evidence="2" id="KW-1185">Reference proteome</keyword>
<evidence type="ECO:0000313" key="1">
    <source>
        <dbReference type="EMBL" id="KUG09040.1"/>
    </source>
</evidence>
<comment type="caution">
    <text evidence="1">The sequence shown here is derived from an EMBL/GenBank/DDBJ whole genome shotgun (WGS) entry which is preliminary data.</text>
</comment>
<dbReference type="Proteomes" id="UP000054223">
    <property type="component" value="Unassembled WGS sequence"/>
</dbReference>